<dbReference type="EMBL" id="SJPS01000002">
    <property type="protein sequence ID" value="TWU28550.1"/>
    <property type="molecule type" value="Genomic_DNA"/>
</dbReference>
<name>A0A5C6CVD5_9BACT</name>
<accession>A0A5C6CVD5</accession>
<keyword evidence="2" id="KW-1185">Reference proteome</keyword>
<comment type="caution">
    <text evidence="1">The sequence shown here is derived from an EMBL/GenBank/DDBJ whole genome shotgun (WGS) entry which is preliminary data.</text>
</comment>
<proteinExistence type="predicted"/>
<dbReference type="AlphaFoldDB" id="A0A5C6CVD5"/>
<dbReference type="OrthoDB" id="261242at2"/>
<sequence length="252" mass="28066">MNLEHNNSTEVMWQLRGHDALLKTGSFSAHLNLQRPVLGLRTISAESVSLTGSVLGIGLAQGFSEQGLSINEGFDCFVRGRDLVARYPETHSQPFSLDVYWRVEITDSRLVIIDAIVSLQTSLLESYPKVQTITSIHAKEAWFVPDSHKKARLISSGQELTCDEFAGVLLRGAKGSWSYLEMTHPEDLGTWQAVDDQSDSWTLQRTLGGEFQEKGVIRRLRVRGLFIPREGDIETAPRLLKDFASSLPPLTA</sequence>
<protein>
    <submittedName>
        <fullName evidence="1">Uncharacterized protein</fullName>
    </submittedName>
</protein>
<evidence type="ECO:0000313" key="1">
    <source>
        <dbReference type="EMBL" id="TWU28550.1"/>
    </source>
</evidence>
<dbReference type="RefSeq" id="WP_146450130.1">
    <property type="nucleotide sequence ID" value="NZ_SJPS01000002.1"/>
</dbReference>
<evidence type="ECO:0000313" key="2">
    <source>
        <dbReference type="Proteomes" id="UP000318437"/>
    </source>
</evidence>
<gene>
    <name evidence="1" type="ORF">Pla144_18410</name>
</gene>
<organism evidence="1 2">
    <name type="scientific">Bythopirellula polymerisocia</name>
    <dbReference type="NCBI Taxonomy" id="2528003"/>
    <lineage>
        <taxon>Bacteria</taxon>
        <taxon>Pseudomonadati</taxon>
        <taxon>Planctomycetota</taxon>
        <taxon>Planctomycetia</taxon>
        <taxon>Pirellulales</taxon>
        <taxon>Lacipirellulaceae</taxon>
        <taxon>Bythopirellula</taxon>
    </lineage>
</organism>
<reference evidence="1 2" key="1">
    <citation type="submission" date="2019-02" db="EMBL/GenBank/DDBJ databases">
        <title>Deep-cultivation of Planctomycetes and their phenomic and genomic characterization uncovers novel biology.</title>
        <authorList>
            <person name="Wiegand S."/>
            <person name="Jogler M."/>
            <person name="Boedeker C."/>
            <person name="Pinto D."/>
            <person name="Vollmers J."/>
            <person name="Rivas-Marin E."/>
            <person name="Kohn T."/>
            <person name="Peeters S.H."/>
            <person name="Heuer A."/>
            <person name="Rast P."/>
            <person name="Oberbeckmann S."/>
            <person name="Bunk B."/>
            <person name="Jeske O."/>
            <person name="Meyerdierks A."/>
            <person name="Storesund J.E."/>
            <person name="Kallscheuer N."/>
            <person name="Luecker S."/>
            <person name="Lage O.M."/>
            <person name="Pohl T."/>
            <person name="Merkel B.J."/>
            <person name="Hornburger P."/>
            <person name="Mueller R.-W."/>
            <person name="Bruemmer F."/>
            <person name="Labrenz M."/>
            <person name="Spormann A.M."/>
            <person name="Op Den Camp H."/>
            <person name="Overmann J."/>
            <person name="Amann R."/>
            <person name="Jetten M.S.M."/>
            <person name="Mascher T."/>
            <person name="Medema M.H."/>
            <person name="Devos D.P."/>
            <person name="Kaster A.-K."/>
            <person name="Ovreas L."/>
            <person name="Rohde M."/>
            <person name="Galperin M.Y."/>
            <person name="Jogler C."/>
        </authorList>
    </citation>
    <scope>NUCLEOTIDE SEQUENCE [LARGE SCALE GENOMIC DNA]</scope>
    <source>
        <strain evidence="1 2">Pla144</strain>
    </source>
</reference>
<dbReference type="Proteomes" id="UP000318437">
    <property type="component" value="Unassembled WGS sequence"/>
</dbReference>